<dbReference type="InterPro" id="IPR008155">
    <property type="entry name" value="Amyloid_glyco"/>
</dbReference>
<feature type="region of interest" description="Disordered" evidence="9">
    <location>
        <begin position="190"/>
        <end position="218"/>
    </location>
</feature>
<feature type="compositionally biased region" description="Acidic residues" evidence="9">
    <location>
        <begin position="476"/>
        <end position="522"/>
    </location>
</feature>
<dbReference type="SUPFAM" id="SSF89811">
    <property type="entry name" value="Amyloid beta a4 protein copper binding domain (domain 2)"/>
    <property type="match status" value="1"/>
</dbReference>
<keyword evidence="5 10" id="KW-0472">Membrane</keyword>
<protein>
    <recommendedName>
        <fullName evidence="15">Beta-amyloid-like protein</fullName>
    </recommendedName>
</protein>
<evidence type="ECO:0000313" key="14">
    <source>
        <dbReference type="Proteomes" id="UP000479190"/>
    </source>
</evidence>
<dbReference type="Gene3D" id="1.20.120.770">
    <property type="entry name" value="Amyloid precursor protein, E2 domain"/>
    <property type="match status" value="1"/>
</dbReference>
<dbReference type="EMBL" id="CADCXV010000613">
    <property type="protein sequence ID" value="CAB0031059.1"/>
    <property type="molecule type" value="Genomic_DNA"/>
</dbReference>
<dbReference type="Pfam" id="PF02177">
    <property type="entry name" value="APP_N"/>
    <property type="match status" value="1"/>
</dbReference>
<dbReference type="InterPro" id="IPR019543">
    <property type="entry name" value="APP_amyloid_C"/>
</dbReference>
<comment type="subcellular location">
    <subcellularLocation>
        <location evidence="1">Membrane</location>
        <topology evidence="1">Single-pass type I membrane protein</topology>
    </subcellularLocation>
</comment>
<feature type="disulfide bond" evidence="8">
    <location>
        <begin position="345"/>
        <end position="375"/>
    </location>
</feature>
<dbReference type="GO" id="GO:0008201">
    <property type="term" value="F:heparin binding"/>
    <property type="evidence" value="ECO:0007669"/>
    <property type="project" value="UniProtKB-UniRule"/>
</dbReference>
<dbReference type="InterPro" id="IPR036669">
    <property type="entry name" value="Amyloid_Cu-bd_sf"/>
</dbReference>
<feature type="non-terminal residue" evidence="13">
    <location>
        <position position="1"/>
    </location>
</feature>
<keyword evidence="2 10" id="KW-0812">Transmembrane</keyword>
<feature type="region of interest" description="CuBD subdomain" evidence="8">
    <location>
        <begin position="332"/>
        <end position="390"/>
    </location>
</feature>
<comment type="similarity">
    <text evidence="8">Belongs to the APP family.</text>
</comment>
<feature type="compositionally biased region" description="Low complexity" evidence="9">
    <location>
        <begin position="870"/>
        <end position="879"/>
    </location>
</feature>
<dbReference type="AlphaFoldDB" id="A0A6H5I0E3"/>
<evidence type="ECO:0000259" key="11">
    <source>
        <dbReference type="PROSITE" id="PS51869"/>
    </source>
</evidence>
<dbReference type="InterPro" id="IPR011178">
    <property type="entry name" value="Amyloid_glyco_Cu-bd"/>
</dbReference>
<keyword evidence="7" id="KW-0325">Glycoprotein</keyword>
<dbReference type="Proteomes" id="UP000479190">
    <property type="component" value="Unassembled WGS sequence"/>
</dbReference>
<evidence type="ECO:0000256" key="9">
    <source>
        <dbReference type="SAM" id="MobiDB-lite"/>
    </source>
</evidence>
<keyword evidence="6 8" id="KW-1015">Disulfide bond</keyword>
<keyword evidence="4 10" id="KW-1133">Transmembrane helix</keyword>
<dbReference type="PROSITE" id="PS51869">
    <property type="entry name" value="APP_E1"/>
    <property type="match status" value="1"/>
</dbReference>
<name>A0A6H5I0E3_9HYME</name>
<feature type="compositionally biased region" description="Basic and acidic residues" evidence="9">
    <location>
        <begin position="830"/>
        <end position="869"/>
    </location>
</feature>
<feature type="region of interest" description="Disordered" evidence="9">
    <location>
        <begin position="829"/>
        <end position="884"/>
    </location>
</feature>
<feature type="region of interest" description="Disordered" evidence="9">
    <location>
        <begin position="438"/>
        <end position="614"/>
    </location>
</feature>
<dbReference type="Gene3D" id="3.90.570.10">
    <property type="entry name" value="Amyloidogenic glycoprotein, heparin-binding domain"/>
    <property type="match status" value="1"/>
</dbReference>
<dbReference type="SMART" id="SM00006">
    <property type="entry name" value="A4_EXTRA"/>
    <property type="match status" value="1"/>
</dbReference>
<accession>A0A6H5I0E3</accession>
<dbReference type="SUPFAM" id="SSF56491">
    <property type="entry name" value="A heparin-binding domain"/>
    <property type="match status" value="1"/>
</dbReference>
<dbReference type="Gene3D" id="2.30.29.30">
    <property type="entry name" value="Pleckstrin-homology domain (PH domain)/Phosphotyrosine-binding domain (PTB)"/>
    <property type="match status" value="1"/>
</dbReference>
<dbReference type="OrthoDB" id="6147836at2759"/>
<dbReference type="InterPro" id="IPR024329">
    <property type="entry name" value="Amyloid_glyco_E2_domain"/>
</dbReference>
<proteinExistence type="inferred from homology"/>
<dbReference type="PROSITE" id="PS51870">
    <property type="entry name" value="APP_E2"/>
    <property type="match status" value="1"/>
</dbReference>
<comment type="caution">
    <text evidence="8">Lacks conserved residue(s) required for the propagation of feature annotation.</text>
</comment>
<evidence type="ECO:0000256" key="3">
    <source>
        <dbReference type="ARBA" id="ARBA00022729"/>
    </source>
</evidence>
<evidence type="ECO:0000256" key="1">
    <source>
        <dbReference type="ARBA" id="ARBA00004479"/>
    </source>
</evidence>
<evidence type="ECO:0000256" key="2">
    <source>
        <dbReference type="ARBA" id="ARBA00022692"/>
    </source>
</evidence>
<dbReference type="GO" id="GO:0043005">
    <property type="term" value="C:neuron projection"/>
    <property type="evidence" value="ECO:0007669"/>
    <property type="project" value="TreeGrafter"/>
</dbReference>
<dbReference type="GO" id="GO:0046914">
    <property type="term" value="F:transition metal ion binding"/>
    <property type="evidence" value="ECO:0007669"/>
    <property type="project" value="InterPro"/>
</dbReference>
<dbReference type="InterPro" id="IPR019745">
    <property type="entry name" value="Amyloid_glyco_intracell_CS"/>
</dbReference>
<keyword evidence="14" id="KW-1185">Reference proteome</keyword>
<dbReference type="Pfam" id="PF12925">
    <property type="entry name" value="APP_E2"/>
    <property type="match status" value="1"/>
</dbReference>
<dbReference type="Pfam" id="PF10515">
    <property type="entry name" value="APP_amyloid"/>
    <property type="match status" value="1"/>
</dbReference>
<evidence type="ECO:0000256" key="10">
    <source>
        <dbReference type="SAM" id="Phobius"/>
    </source>
</evidence>
<dbReference type="GO" id="GO:0007417">
    <property type="term" value="P:central nervous system development"/>
    <property type="evidence" value="ECO:0007669"/>
    <property type="project" value="TreeGrafter"/>
</dbReference>
<feature type="disulfide bond" evidence="8">
    <location>
        <begin position="300"/>
        <end position="307"/>
    </location>
</feature>
<dbReference type="InterPro" id="IPR008154">
    <property type="entry name" value="Amyloid_glyco_extra"/>
</dbReference>
<reference evidence="13 14" key="1">
    <citation type="submission" date="2020-02" db="EMBL/GenBank/DDBJ databases">
        <authorList>
            <person name="Ferguson B K."/>
        </authorList>
    </citation>
    <scope>NUCLEOTIDE SEQUENCE [LARGE SCALE GENOMIC DNA]</scope>
</reference>
<dbReference type="SUPFAM" id="SSF109843">
    <property type="entry name" value="CAPPD, an extracellular domain of amyloid beta A4 protein"/>
    <property type="match status" value="1"/>
</dbReference>
<dbReference type="Gene3D" id="3.30.1490.140">
    <property type="entry name" value="Amyloidogenic glycoprotein, copper-binding domain"/>
    <property type="match status" value="1"/>
</dbReference>
<evidence type="ECO:0008006" key="15">
    <source>
        <dbReference type="Google" id="ProtNLM"/>
    </source>
</evidence>
<dbReference type="PANTHER" id="PTHR23103:SF15">
    <property type="entry name" value="AMYLOID-BETA-LIKE PROTEIN"/>
    <property type="match status" value="1"/>
</dbReference>
<evidence type="ECO:0000256" key="4">
    <source>
        <dbReference type="ARBA" id="ARBA00022989"/>
    </source>
</evidence>
<organism evidence="13 14">
    <name type="scientific">Trichogramma brassicae</name>
    <dbReference type="NCBI Taxonomy" id="86971"/>
    <lineage>
        <taxon>Eukaryota</taxon>
        <taxon>Metazoa</taxon>
        <taxon>Ecdysozoa</taxon>
        <taxon>Arthropoda</taxon>
        <taxon>Hexapoda</taxon>
        <taxon>Insecta</taxon>
        <taxon>Pterygota</taxon>
        <taxon>Neoptera</taxon>
        <taxon>Endopterygota</taxon>
        <taxon>Hymenoptera</taxon>
        <taxon>Apocrita</taxon>
        <taxon>Proctotrupomorpha</taxon>
        <taxon>Chalcidoidea</taxon>
        <taxon>Trichogrammatidae</taxon>
        <taxon>Trichogramma</taxon>
    </lineage>
</organism>
<dbReference type="InterPro" id="IPR019744">
    <property type="entry name" value="APP_CUBD_CS"/>
</dbReference>
<dbReference type="InterPro" id="IPR036176">
    <property type="entry name" value="E2_sf"/>
</dbReference>
<evidence type="ECO:0000313" key="13">
    <source>
        <dbReference type="EMBL" id="CAB0031059.1"/>
    </source>
</evidence>
<keyword evidence="3" id="KW-0732">Signal</keyword>
<dbReference type="GO" id="GO:0043025">
    <property type="term" value="C:neuronal cell body"/>
    <property type="evidence" value="ECO:0007669"/>
    <property type="project" value="TreeGrafter"/>
</dbReference>
<feature type="disulfide bond" evidence="8">
    <location>
        <begin position="334"/>
        <end position="388"/>
    </location>
</feature>
<feature type="compositionally biased region" description="Low complexity" evidence="9">
    <location>
        <begin position="438"/>
        <end position="461"/>
    </location>
</feature>
<dbReference type="GO" id="GO:0007409">
    <property type="term" value="P:axonogenesis"/>
    <property type="evidence" value="ECO:0007669"/>
    <property type="project" value="TreeGrafter"/>
</dbReference>
<dbReference type="Pfam" id="PF12924">
    <property type="entry name" value="APP_Cu_bd"/>
    <property type="match status" value="1"/>
</dbReference>
<gene>
    <name evidence="13" type="ORF">TBRA_LOCUS3041</name>
</gene>
<feature type="compositionally biased region" description="Basic and acidic residues" evidence="9">
    <location>
        <begin position="192"/>
        <end position="205"/>
    </location>
</feature>
<evidence type="ECO:0000256" key="6">
    <source>
        <dbReference type="ARBA" id="ARBA00023157"/>
    </source>
</evidence>
<feature type="transmembrane region" description="Helical" evidence="10">
    <location>
        <begin position="968"/>
        <end position="990"/>
    </location>
</feature>
<dbReference type="InterPro" id="IPR015849">
    <property type="entry name" value="Amyloid_glyco_heparin-bd"/>
</dbReference>
<sequence length="1037" mass="116374">KRAGEYRIISREPRLLQLRYVQPTMHFPAISFKLRRRGLRVHSRSAHCISTTCIMILSRSLANVTPPLYKITAIAAAAWLSSTSKCPEYLSCSIALAVDDRDANRFNAFRARASAKPAAGARWRREKRKEVKEFIVCELGYDSCSSERTAQHTERCVLYVCESWVICLEPCDRFTVGDVNELTTVTEPPAETWKESEKTIGRSPRDSSWPLPVEDPSHRKTKSHMTRLFCMWQVATLCEAGEAYLAQHMGEQGRWISSMDTKSCMTDKLDILQYCKKAYPKRDITNIVESTHYVRVTGWCKPGKNKCKLSRWVKPYRCLEGPFQSDALLVPEGCLFDHLHNQTKCWESYRWNSTAADTCRERNMNLRSFAMLLPCGISVFAGVEFVCCPKHLKDNMKLKKHFEMHVAKPIEDDFGDEDEDENINDETEQDEMAVPGAAGSVAGASSAASNNAGSSGMTAAGVAGGSESSISIVADGDVDDGGGDDDADDDSDSYENIDDVLGDQPDDDDEDDSNEEYFEDYEASTRSSSTTGQASTSTGGAKDGNMDSPANPASSSSSSSTSAPGSSSTGAAGQSTGGSSTTLPPQIAAFVPHGTPDPYLTHFDPRSEHQSYKQAQMRLEEIHKEEVTKVMKDWSDLEERYQDIRARDPVAADAFKRWMTVRFQQTVAALEASGAAEKHHLSSMHQQRVQETVKQRNEEAMSCYTAALNEIPPNEHRIQKCLQKLLRALHKDRHHTIAHYKHLLDSSLEQAQREKPATLEHLADIDRITNQSLQMLERYPELSSKIGKLMDDYVLALRSKDETPGLLLAMTREAEAAILDKFQADVASKQQEKEHQKQLERERKEQRKAERGELRSEQEQHEQLMEKPQQEQPIMAAQQQHDKQPEQQILSVEKKIDLPPTVTPLKPMKKQLDEEQHEQQPASAAALTALKHSEGLIRASHSMTHDVSHSEPSYSVRREVYHRESRSIYFTLAFAGIALMAATIVGVAVFKRRSARSPHSQGFIEVDQAASPEERHVANMQINGYENPTYKYFEVKE</sequence>
<feature type="compositionally biased region" description="Low complexity" evidence="9">
    <location>
        <begin position="524"/>
        <end position="540"/>
    </location>
</feature>
<dbReference type="PANTHER" id="PTHR23103">
    <property type="entry name" value="ALZHEIMER'S DISEASE BETA-AMYLOID RELATED"/>
    <property type="match status" value="1"/>
</dbReference>
<feature type="compositionally biased region" description="Low complexity" evidence="9">
    <location>
        <begin position="548"/>
        <end position="585"/>
    </location>
</feature>
<feature type="region of interest" description="GFLD subdomain" evidence="8">
    <location>
        <begin position="228"/>
        <end position="324"/>
    </location>
</feature>
<feature type="disulfide bond" evidence="8">
    <location>
        <begin position="359"/>
        <end position="387"/>
    </location>
</feature>
<dbReference type="PROSITE" id="PS00320">
    <property type="entry name" value="APP_INTRA"/>
    <property type="match status" value="1"/>
</dbReference>
<dbReference type="InterPro" id="IPR036454">
    <property type="entry name" value="Amyloid_glyco_heparin-bd_sf"/>
</dbReference>
<feature type="domain" description="E1" evidence="11">
    <location>
        <begin position="228"/>
        <end position="390"/>
    </location>
</feature>
<evidence type="ECO:0000256" key="8">
    <source>
        <dbReference type="PROSITE-ProRule" id="PRU01217"/>
    </source>
</evidence>
<evidence type="ECO:0000256" key="7">
    <source>
        <dbReference type="ARBA" id="ARBA00023180"/>
    </source>
</evidence>
<dbReference type="GO" id="GO:0016020">
    <property type="term" value="C:membrane"/>
    <property type="evidence" value="ECO:0007669"/>
    <property type="project" value="UniProtKB-SubCell"/>
</dbReference>
<dbReference type="PROSITE" id="PS00319">
    <property type="entry name" value="APP_CUBD"/>
    <property type="match status" value="1"/>
</dbReference>
<dbReference type="InterPro" id="IPR011993">
    <property type="entry name" value="PH-like_dom_sf"/>
</dbReference>
<evidence type="ECO:0000259" key="12">
    <source>
        <dbReference type="PROSITE" id="PS51870"/>
    </source>
</evidence>
<evidence type="ECO:0000256" key="5">
    <source>
        <dbReference type="ARBA" id="ARBA00023136"/>
    </source>
</evidence>
<feature type="domain" description="E2" evidence="12">
    <location>
        <begin position="595"/>
        <end position="793"/>
    </location>
</feature>